<reference evidence="3 4" key="1">
    <citation type="journal article" date="2021" name="Arch. Microbiol.">
        <title>Harenicola maris gen. nov., sp. nov. isolated from the Sea of Japan shallow sediments.</title>
        <authorList>
            <person name="Romanenko L.A."/>
            <person name="Kurilenko V.V."/>
            <person name="Chernysheva N.Y."/>
            <person name="Tekutyeva L.A."/>
            <person name="Velansky P.V."/>
            <person name="Svetashev V.I."/>
            <person name="Isaeva M.P."/>
        </authorList>
    </citation>
    <scope>NUCLEOTIDE SEQUENCE [LARGE SCALE GENOMIC DNA]</scope>
    <source>
        <strain evidence="3 4">KMM 3653</strain>
    </source>
</reference>
<proteinExistence type="predicted"/>
<feature type="transmembrane region" description="Helical" evidence="2">
    <location>
        <begin position="497"/>
        <end position="520"/>
    </location>
</feature>
<keyword evidence="2" id="KW-0812">Transmembrane</keyword>
<name>A0AAP2G4X2_9RHOB</name>
<evidence type="ECO:0000256" key="2">
    <source>
        <dbReference type="SAM" id="Phobius"/>
    </source>
</evidence>
<feature type="transmembrane region" description="Helical" evidence="2">
    <location>
        <begin position="258"/>
        <end position="274"/>
    </location>
</feature>
<feature type="transmembrane region" description="Helical" evidence="2">
    <location>
        <begin position="329"/>
        <end position="346"/>
    </location>
</feature>
<dbReference type="PANTHER" id="PTHR38434">
    <property type="entry name" value="BLL2549 PROTEIN"/>
    <property type="match status" value="1"/>
</dbReference>
<feature type="transmembrane region" description="Helical" evidence="2">
    <location>
        <begin position="836"/>
        <end position="854"/>
    </location>
</feature>
<feature type="transmembrane region" description="Helical" evidence="2">
    <location>
        <begin position="231"/>
        <end position="251"/>
    </location>
</feature>
<evidence type="ECO:0000313" key="3">
    <source>
        <dbReference type="EMBL" id="MBT0958765.1"/>
    </source>
</evidence>
<feature type="transmembrane region" description="Helical" evidence="2">
    <location>
        <begin position="139"/>
        <end position="158"/>
    </location>
</feature>
<dbReference type="EMBL" id="JADQAZ010000003">
    <property type="protein sequence ID" value="MBT0958765.1"/>
    <property type="molecule type" value="Genomic_DNA"/>
</dbReference>
<feature type="transmembrane region" description="Helical" evidence="2">
    <location>
        <begin position="164"/>
        <end position="184"/>
    </location>
</feature>
<dbReference type="PIRSF" id="PIRSF035905">
    <property type="entry name" value="UCP035905_mp"/>
    <property type="match status" value="1"/>
</dbReference>
<feature type="compositionally biased region" description="Basic and acidic residues" evidence="1">
    <location>
        <begin position="926"/>
        <end position="935"/>
    </location>
</feature>
<dbReference type="InterPro" id="IPR019286">
    <property type="entry name" value="DUF2339_TM"/>
</dbReference>
<gene>
    <name evidence="3" type="ORF">IV417_15350</name>
</gene>
<feature type="transmembrane region" description="Helical" evidence="2">
    <location>
        <begin position="605"/>
        <end position="622"/>
    </location>
</feature>
<comment type="caution">
    <text evidence="3">The sequence shown here is derived from an EMBL/GenBank/DDBJ whole genome shotgun (WGS) entry which is preliminary data.</text>
</comment>
<feature type="transmembrane region" description="Helical" evidence="2">
    <location>
        <begin position="469"/>
        <end position="490"/>
    </location>
</feature>
<dbReference type="Proteomes" id="UP001315686">
    <property type="component" value="Unassembled WGS sequence"/>
</dbReference>
<accession>A0AAP2G4X2</accession>
<protein>
    <submittedName>
        <fullName evidence="3">DUF2339 domain-containing protein</fullName>
    </submittedName>
</protein>
<feature type="transmembrane region" description="Helical" evidence="2">
    <location>
        <begin position="699"/>
        <end position="720"/>
    </location>
</feature>
<feature type="transmembrane region" description="Helical" evidence="2">
    <location>
        <begin position="280"/>
        <end position="298"/>
    </location>
</feature>
<dbReference type="Pfam" id="PF10101">
    <property type="entry name" value="DUF2339"/>
    <property type="match status" value="1"/>
</dbReference>
<sequence>MGTIAGGLVLVTLIIAVVVLIGFLVMQSQRLSRIEKRLSRIEAQPRPAQQAAANPLLAAAGREPPASAAPPPTEASAPAMAEPLPKGVPSLAELGNIGDAASRRAPGAAPEVDVPPRAPAAPTGPGMGLRFGKWMQDNWVYAISALSLALAGIFLVQYGMEQGIISPAVRLVLAFLFGVGLVAAGQYIRLRQGHGRSEGADASAFLPSTFSGAGLVVLYAVVIAAHLGYGFIGAFMSLVALVLVSGLAMVLGWISGPFLAAVGIIGGLAAPFVVDGEADSALPFYVYFALLGLTGLAIDTMRRWAWVSVLALVGAACAGFALFALSEELIGYGVMLVVLTGGAIAIPQRRIWPDHSGPGFSAKAFIDPAAEHAPGFPVWLAGGAVLVTSVLLTVLPGEGEIAFLAKAALLMALFAGLGIWACRAPALAPLAVLPVGGFTLLTCTLHGVAGRFGAMVQTGAEGAVVEAGWPILASVTLGLAAAGSAIAAWRSLRGTQVLFWALIAAFFAPVVAAGMEMFWVRGQGGYTWALHILALAALITLIAERFARGGAQVARRGVAWAALSALSLIALAMTALLDDAALTIALGVLIIAAAALDRQFKLREMGYFIVIAVIAVNFRYIAVPGLEYLFEGPLALVIAAFVIPIASMGAAWLLLRGMDRGRVRVFLESGALSAAGIGATVMIFRAVDAALPGSGITSHWAMGLLACLWIILAIAQIYRLRLGGALRWLRMAFIAGYALIALMALLIGTVAFSPLVEGGSLWDNTPRGVTVANTMFLGYALPGLLLLLATRIMRSGFRVVPLIGGCALMAYYVFLEIRWFWQPVMDIDVGFIQPELYSYTVALLITGGLLLYQAIARRSVFLRRIALVVIGLAVAKVFLVDMRGLTGLLRVFSFLALGLSLAGLAWLDRWAKARSGGGAAPPPAGLREELGQRLE</sequence>
<dbReference type="PANTHER" id="PTHR38434:SF1">
    <property type="entry name" value="BLL2549 PROTEIN"/>
    <property type="match status" value="1"/>
</dbReference>
<feature type="transmembrane region" description="Helical" evidence="2">
    <location>
        <begin position="885"/>
        <end position="907"/>
    </location>
</feature>
<feature type="transmembrane region" description="Helical" evidence="2">
    <location>
        <begin position="666"/>
        <end position="687"/>
    </location>
</feature>
<organism evidence="3 4">
    <name type="scientific">Harenicola maris</name>
    <dbReference type="NCBI Taxonomy" id="2841044"/>
    <lineage>
        <taxon>Bacteria</taxon>
        <taxon>Pseudomonadati</taxon>
        <taxon>Pseudomonadota</taxon>
        <taxon>Alphaproteobacteria</taxon>
        <taxon>Rhodobacterales</taxon>
        <taxon>Paracoccaceae</taxon>
        <taxon>Harenicola</taxon>
    </lineage>
</organism>
<feature type="region of interest" description="Disordered" evidence="1">
    <location>
        <begin position="916"/>
        <end position="935"/>
    </location>
</feature>
<dbReference type="AlphaFoldDB" id="A0AAP2G4X2"/>
<feature type="transmembrane region" description="Helical" evidence="2">
    <location>
        <begin position="861"/>
        <end position="879"/>
    </location>
</feature>
<evidence type="ECO:0000313" key="4">
    <source>
        <dbReference type="Proteomes" id="UP001315686"/>
    </source>
</evidence>
<feature type="transmembrane region" description="Helical" evidence="2">
    <location>
        <begin position="6"/>
        <end position="26"/>
    </location>
</feature>
<keyword evidence="4" id="KW-1185">Reference proteome</keyword>
<feature type="transmembrane region" description="Helical" evidence="2">
    <location>
        <begin position="526"/>
        <end position="546"/>
    </location>
</feature>
<feature type="transmembrane region" description="Helical" evidence="2">
    <location>
        <begin position="401"/>
        <end position="420"/>
    </location>
</feature>
<feature type="transmembrane region" description="Helical" evidence="2">
    <location>
        <begin position="376"/>
        <end position="395"/>
    </location>
</feature>
<feature type="transmembrane region" description="Helical" evidence="2">
    <location>
        <begin position="634"/>
        <end position="654"/>
    </location>
</feature>
<feature type="transmembrane region" description="Helical" evidence="2">
    <location>
        <begin position="732"/>
        <end position="756"/>
    </location>
</feature>
<feature type="transmembrane region" description="Helical" evidence="2">
    <location>
        <begin position="768"/>
        <end position="788"/>
    </location>
</feature>
<feature type="transmembrane region" description="Helical" evidence="2">
    <location>
        <begin position="580"/>
        <end position="596"/>
    </location>
</feature>
<feature type="transmembrane region" description="Helical" evidence="2">
    <location>
        <begin position="800"/>
        <end position="821"/>
    </location>
</feature>
<feature type="transmembrane region" description="Helical" evidence="2">
    <location>
        <begin position="305"/>
        <end position="323"/>
    </location>
</feature>
<feature type="transmembrane region" description="Helical" evidence="2">
    <location>
        <begin position="558"/>
        <end position="574"/>
    </location>
</feature>
<evidence type="ECO:0000256" key="1">
    <source>
        <dbReference type="SAM" id="MobiDB-lite"/>
    </source>
</evidence>
<feature type="transmembrane region" description="Helical" evidence="2">
    <location>
        <begin position="204"/>
        <end position="225"/>
    </location>
</feature>
<feature type="region of interest" description="Disordered" evidence="1">
    <location>
        <begin position="61"/>
        <end position="82"/>
    </location>
</feature>
<dbReference type="InterPro" id="IPR014600">
    <property type="entry name" value="UCP035905_mem"/>
</dbReference>
<keyword evidence="2" id="KW-1133">Transmembrane helix</keyword>
<dbReference type="RefSeq" id="WP_327794986.1">
    <property type="nucleotide sequence ID" value="NZ_JADQAZ010000003.1"/>
</dbReference>
<feature type="transmembrane region" description="Helical" evidence="2">
    <location>
        <begin position="427"/>
        <end position="449"/>
    </location>
</feature>
<keyword evidence="2" id="KW-0472">Membrane</keyword>